<evidence type="ECO:0000313" key="2">
    <source>
        <dbReference type="Proteomes" id="UP000030686"/>
    </source>
</evidence>
<organism evidence="1 2">
    <name type="scientific">Penicillium roqueforti (strain FM164)</name>
    <dbReference type="NCBI Taxonomy" id="1365484"/>
    <lineage>
        <taxon>Eukaryota</taxon>
        <taxon>Fungi</taxon>
        <taxon>Dikarya</taxon>
        <taxon>Ascomycota</taxon>
        <taxon>Pezizomycotina</taxon>
        <taxon>Eurotiomycetes</taxon>
        <taxon>Eurotiomycetidae</taxon>
        <taxon>Eurotiales</taxon>
        <taxon>Aspergillaceae</taxon>
        <taxon>Penicillium</taxon>
    </lineage>
</organism>
<dbReference type="OrthoDB" id="4369470at2759"/>
<evidence type="ECO:0000313" key="1">
    <source>
        <dbReference type="EMBL" id="CDM29719.1"/>
    </source>
</evidence>
<dbReference type="AlphaFoldDB" id="W6Q632"/>
<reference evidence="1" key="1">
    <citation type="journal article" date="2014" name="Nat. Commun.">
        <title>Multiple recent horizontal transfers of a large genomic region in cheese making fungi.</title>
        <authorList>
            <person name="Cheeseman K."/>
            <person name="Ropars J."/>
            <person name="Renault P."/>
            <person name="Dupont J."/>
            <person name="Gouzy J."/>
            <person name="Branca A."/>
            <person name="Abraham A.L."/>
            <person name="Ceppi M."/>
            <person name="Conseiller E."/>
            <person name="Debuchy R."/>
            <person name="Malagnac F."/>
            <person name="Goarin A."/>
            <person name="Silar P."/>
            <person name="Lacoste S."/>
            <person name="Sallet E."/>
            <person name="Bensimon A."/>
            <person name="Giraud T."/>
            <person name="Brygoo Y."/>
        </authorList>
    </citation>
    <scope>NUCLEOTIDE SEQUENCE [LARGE SCALE GENOMIC DNA]</scope>
    <source>
        <strain evidence="1">FM164</strain>
    </source>
</reference>
<proteinExistence type="predicted"/>
<accession>W6Q632</accession>
<name>W6Q632_PENRF</name>
<dbReference type="EMBL" id="HG792015">
    <property type="protein sequence ID" value="CDM29719.1"/>
    <property type="molecule type" value="Genomic_DNA"/>
</dbReference>
<sequence>MRYKRDPKGRLVLPNDRNVLLSNELIYTAIKELSQKKRAEFRTVWDTNGKPHASRIPQDPGP</sequence>
<protein>
    <submittedName>
        <fullName evidence="1">Genomic scaffold, ProqFM164S01</fullName>
    </submittedName>
</protein>
<keyword evidence="2" id="KW-1185">Reference proteome</keyword>
<dbReference type="Proteomes" id="UP000030686">
    <property type="component" value="Unassembled WGS sequence"/>
</dbReference>
<gene>
    <name evidence="1" type="ORF">PROQFM164_S01g003531</name>
</gene>